<feature type="region of interest" description="Disordered" evidence="1">
    <location>
        <begin position="28"/>
        <end position="61"/>
    </location>
</feature>
<sequence length="61" mass="6446">MVDGFLLPTLALVTIGAAIVVALWSKSKTRKMSHVREQDKSSLATDGPGPAPVRSPGKDRS</sequence>
<keyword evidence="2" id="KW-1133">Transmembrane helix</keyword>
<reference evidence="3 4" key="1">
    <citation type="submission" date="2017-03" db="EMBL/GenBank/DDBJ databases">
        <authorList>
            <person name="Afonso C.L."/>
            <person name="Miller P.J."/>
            <person name="Scott M.A."/>
            <person name="Spackman E."/>
            <person name="Goraichik I."/>
            <person name="Dimitrov K.M."/>
            <person name="Suarez D.L."/>
            <person name="Swayne D.E."/>
        </authorList>
    </citation>
    <scope>NUCLEOTIDE SEQUENCE [LARGE SCALE GENOMIC DNA]</scope>
    <source>
        <strain evidence="3 4">CECT 7023</strain>
    </source>
</reference>
<evidence type="ECO:0000313" key="3">
    <source>
        <dbReference type="EMBL" id="SLN66621.1"/>
    </source>
</evidence>
<name>A0A1Y5TLT6_9RHOB</name>
<organism evidence="3 4">
    <name type="scientific">Roseisalinus antarcticus</name>
    <dbReference type="NCBI Taxonomy" id="254357"/>
    <lineage>
        <taxon>Bacteria</taxon>
        <taxon>Pseudomonadati</taxon>
        <taxon>Pseudomonadota</taxon>
        <taxon>Alphaproteobacteria</taxon>
        <taxon>Rhodobacterales</taxon>
        <taxon>Roseobacteraceae</taxon>
        <taxon>Roseisalinus</taxon>
    </lineage>
</organism>
<protein>
    <submittedName>
        <fullName evidence="3">Uncharacterized protein</fullName>
    </submittedName>
</protein>
<dbReference type="AlphaFoldDB" id="A0A1Y5TLT6"/>
<feature type="transmembrane region" description="Helical" evidence="2">
    <location>
        <begin position="6"/>
        <end position="24"/>
    </location>
</feature>
<evidence type="ECO:0000256" key="2">
    <source>
        <dbReference type="SAM" id="Phobius"/>
    </source>
</evidence>
<dbReference type="EMBL" id="FWFZ01000019">
    <property type="protein sequence ID" value="SLN66621.1"/>
    <property type="molecule type" value="Genomic_DNA"/>
</dbReference>
<keyword evidence="2" id="KW-0812">Transmembrane</keyword>
<evidence type="ECO:0000256" key="1">
    <source>
        <dbReference type="SAM" id="MobiDB-lite"/>
    </source>
</evidence>
<dbReference type="Proteomes" id="UP000193900">
    <property type="component" value="Unassembled WGS sequence"/>
</dbReference>
<proteinExistence type="predicted"/>
<gene>
    <name evidence="3" type="ORF">ROA7023_03168</name>
</gene>
<keyword evidence="2" id="KW-0472">Membrane</keyword>
<accession>A0A1Y5TLT6</accession>
<evidence type="ECO:0000313" key="4">
    <source>
        <dbReference type="Proteomes" id="UP000193900"/>
    </source>
</evidence>
<keyword evidence="4" id="KW-1185">Reference proteome</keyword>